<proteinExistence type="inferred from homology"/>
<keyword evidence="6 8" id="KW-1133">Transmembrane helix</keyword>
<feature type="transmembrane region" description="Helical" evidence="8">
    <location>
        <begin position="331"/>
        <end position="351"/>
    </location>
</feature>
<dbReference type="PANTHER" id="PTHR30003:SF0">
    <property type="entry name" value="GLYCOLATE PERMEASE GLCA-RELATED"/>
    <property type="match status" value="1"/>
</dbReference>
<evidence type="ECO:0000256" key="2">
    <source>
        <dbReference type="ARBA" id="ARBA00010100"/>
    </source>
</evidence>
<evidence type="ECO:0000313" key="10">
    <source>
        <dbReference type="Proteomes" id="UP000008834"/>
    </source>
</evidence>
<feature type="transmembrane region" description="Helical" evidence="8">
    <location>
        <begin position="372"/>
        <end position="390"/>
    </location>
</feature>
<keyword evidence="4 8" id="KW-1003">Cell membrane</keyword>
<dbReference type="GO" id="GO:0015295">
    <property type="term" value="F:solute:proton symporter activity"/>
    <property type="evidence" value="ECO:0007669"/>
    <property type="project" value="TreeGrafter"/>
</dbReference>
<dbReference type="EMBL" id="CP000048">
    <property type="protein sequence ID" value="AAX17108.1"/>
    <property type="molecule type" value="Genomic_DNA"/>
</dbReference>
<name>A0AA34WDL7_BORHD</name>
<organism evidence="9 10">
    <name type="scientific">Borrelia hermsii (strain HS1 / DAH)</name>
    <dbReference type="NCBI Taxonomy" id="314723"/>
    <lineage>
        <taxon>Bacteria</taxon>
        <taxon>Pseudomonadati</taxon>
        <taxon>Spirochaetota</taxon>
        <taxon>Spirochaetia</taxon>
        <taxon>Spirochaetales</taxon>
        <taxon>Borreliaceae</taxon>
        <taxon>Borrelia</taxon>
    </lineage>
</organism>
<evidence type="ECO:0000256" key="1">
    <source>
        <dbReference type="ARBA" id="ARBA00004651"/>
    </source>
</evidence>
<dbReference type="Pfam" id="PF02652">
    <property type="entry name" value="Lactate_perm"/>
    <property type="match status" value="1"/>
</dbReference>
<dbReference type="NCBIfam" id="TIGR00795">
    <property type="entry name" value="lctP"/>
    <property type="match status" value="1"/>
</dbReference>
<dbReference type="InterPro" id="IPR003804">
    <property type="entry name" value="Lactate_perm"/>
</dbReference>
<feature type="transmembrane region" description="Helical" evidence="8">
    <location>
        <begin position="224"/>
        <end position="242"/>
    </location>
</feature>
<evidence type="ECO:0000256" key="5">
    <source>
        <dbReference type="ARBA" id="ARBA00022692"/>
    </source>
</evidence>
<feature type="transmembrane region" description="Helical" evidence="8">
    <location>
        <begin position="38"/>
        <end position="55"/>
    </location>
</feature>
<evidence type="ECO:0000256" key="4">
    <source>
        <dbReference type="ARBA" id="ARBA00022475"/>
    </source>
</evidence>
<evidence type="ECO:0000256" key="7">
    <source>
        <dbReference type="ARBA" id="ARBA00023136"/>
    </source>
</evidence>
<evidence type="ECO:0000313" key="9">
    <source>
        <dbReference type="EMBL" id="AAX17108.1"/>
    </source>
</evidence>
<feature type="transmembrane region" description="Helical" evidence="8">
    <location>
        <begin position="288"/>
        <end position="311"/>
    </location>
</feature>
<dbReference type="PANTHER" id="PTHR30003">
    <property type="entry name" value="L-LACTATE PERMEASE"/>
    <property type="match status" value="1"/>
</dbReference>
<comment type="similarity">
    <text evidence="2 8">Belongs to the lactate permease family.</text>
</comment>
<feature type="transmembrane region" description="Helical" evidence="8">
    <location>
        <begin position="248"/>
        <end position="267"/>
    </location>
</feature>
<dbReference type="AlphaFoldDB" id="A0AA34WDL7"/>
<sequence length="511" mass="54645">MVNLKRSAYLIMNFYDFIKALVPIMLIIIGLGIIKKPAYYVIPICLIVTMAIVLLDKNLGIANTSLAIFEGTIMGIWPIIIVIIAAIFTYKMAESQNDMKIIKAMLSNVSSDKRIIVLLVAWGFGNFLEGVAGYGTAVAIPVSILIAMGFEPFFACLICLIMDTSSTAYGSVGIPIISLAQATGLDVMRLSYDVSLQLILPTLVIPFILVMLVGGGIKALKGGMFILTLLSGASIAISQVYVSKTLGPELPAILGSIPAMAITIIYAKLFEKKGTTNNNIKVSVMQGFLACLPYILIVSLIIIVSPLFYGINKYLSNFKTTLSIYPGTNPLQFKWLTSPGPLIILATVVSYSIRGVSIVEQLKTFGLTIKKMALSSFVIICIVSISRLMTHSGMIKDLADGISTLTSTSYPLFSPLIGALGTFLTGSDTVSNVLFGPLQTQIAANIDVNPYWLAAANTTGATGGKMISPQNITIATTTAGLIGQEGKLLSKTIAYALGYIFISGILVHFLL</sequence>
<dbReference type="KEGG" id="bhr:BH0604"/>
<feature type="transmembrane region" description="Helical" evidence="8">
    <location>
        <begin position="138"/>
        <end position="160"/>
    </location>
</feature>
<evidence type="ECO:0000256" key="8">
    <source>
        <dbReference type="RuleBase" id="RU365092"/>
    </source>
</evidence>
<evidence type="ECO:0000256" key="6">
    <source>
        <dbReference type="ARBA" id="ARBA00022989"/>
    </source>
</evidence>
<evidence type="ECO:0000256" key="3">
    <source>
        <dbReference type="ARBA" id="ARBA00022448"/>
    </source>
</evidence>
<comment type="subcellular location">
    <subcellularLocation>
        <location evidence="1 8">Cell membrane</location>
        <topology evidence="1 8">Multi-pass membrane protein</topology>
    </subcellularLocation>
</comment>
<keyword evidence="3 8" id="KW-0813">Transport</keyword>
<dbReference type="GO" id="GO:0015129">
    <property type="term" value="F:lactate transmembrane transporter activity"/>
    <property type="evidence" value="ECO:0007669"/>
    <property type="project" value="UniProtKB-UniRule"/>
</dbReference>
<feature type="transmembrane region" description="Helical" evidence="8">
    <location>
        <begin position="75"/>
        <end position="93"/>
    </location>
</feature>
<comment type="function">
    <text evidence="8">Uptake of L-lactate across the membrane. Can also transport D-lactate and glycolate.</text>
</comment>
<protein>
    <recommendedName>
        <fullName evidence="8">L-lactate permease</fullName>
    </recommendedName>
</protein>
<dbReference type="Proteomes" id="UP000008834">
    <property type="component" value="Chromosome"/>
</dbReference>
<dbReference type="GO" id="GO:0005886">
    <property type="term" value="C:plasma membrane"/>
    <property type="evidence" value="ECO:0007669"/>
    <property type="project" value="UniProtKB-SubCell"/>
</dbReference>
<keyword evidence="5 8" id="KW-0812">Transmembrane</keyword>
<gene>
    <name evidence="9" type="ordered locus">BH0604</name>
</gene>
<reference evidence="10" key="1">
    <citation type="submission" date="2004-12" db="EMBL/GenBank/DDBJ databases">
        <title>The genome sequence of Borrelia hermsii and Borrelia turicatae: comparative analysis of two agents of endemic N. America relapsing fever.</title>
        <authorList>
            <person name="Porcella S.F."/>
            <person name="Raffel S.J."/>
            <person name="Schrumpf M.E."/>
            <person name="Montgomery B."/>
            <person name="Smith T."/>
            <person name="Schwan T.G."/>
        </authorList>
    </citation>
    <scope>NUCLEOTIDE SEQUENCE [LARGE SCALE GENOMIC DNA]</scope>
    <source>
        <strain evidence="10">HS1 / DAH</strain>
    </source>
</reference>
<accession>A0AA34WDL7</accession>
<feature type="transmembrane region" description="Helical" evidence="8">
    <location>
        <begin position="12"/>
        <end position="31"/>
    </location>
</feature>
<feature type="transmembrane region" description="Helical" evidence="8">
    <location>
        <begin position="493"/>
        <end position="510"/>
    </location>
</feature>
<feature type="transmembrane region" description="Helical" evidence="8">
    <location>
        <begin position="198"/>
        <end position="217"/>
    </location>
</feature>
<keyword evidence="7 8" id="KW-0472">Membrane</keyword>